<dbReference type="GeneID" id="118280836"/>
<dbReference type="Proteomes" id="UP000829999">
    <property type="component" value="Chromosome 19"/>
</dbReference>
<evidence type="ECO:0000256" key="1">
    <source>
        <dbReference type="SAM" id="Phobius"/>
    </source>
</evidence>
<feature type="transmembrane region" description="Helical" evidence="1">
    <location>
        <begin position="267"/>
        <end position="288"/>
    </location>
</feature>
<organism evidence="2 3">
    <name type="scientific">Spodoptera frugiperda</name>
    <name type="common">Fall armyworm</name>
    <dbReference type="NCBI Taxonomy" id="7108"/>
    <lineage>
        <taxon>Eukaryota</taxon>
        <taxon>Metazoa</taxon>
        <taxon>Ecdysozoa</taxon>
        <taxon>Arthropoda</taxon>
        <taxon>Hexapoda</taxon>
        <taxon>Insecta</taxon>
        <taxon>Pterygota</taxon>
        <taxon>Neoptera</taxon>
        <taxon>Endopterygota</taxon>
        <taxon>Lepidoptera</taxon>
        <taxon>Glossata</taxon>
        <taxon>Ditrysia</taxon>
        <taxon>Noctuoidea</taxon>
        <taxon>Noctuidae</taxon>
        <taxon>Amphipyrinae</taxon>
        <taxon>Spodoptera</taxon>
    </lineage>
</organism>
<proteinExistence type="predicted"/>
<dbReference type="RefSeq" id="XP_035457114.2">
    <property type="nucleotide sequence ID" value="XM_035601221.2"/>
</dbReference>
<name>A0A9R0DJM4_SPOFR</name>
<evidence type="ECO:0000313" key="2">
    <source>
        <dbReference type="Proteomes" id="UP000829999"/>
    </source>
</evidence>
<evidence type="ECO:0000313" key="3">
    <source>
        <dbReference type="RefSeq" id="XP_035457114.2"/>
    </source>
</evidence>
<gene>
    <name evidence="3" type="primary">LOC118280836</name>
</gene>
<accession>A0A9R0DJM4</accession>
<reference evidence="3" key="1">
    <citation type="submission" date="2025-08" db="UniProtKB">
        <authorList>
            <consortium name="RefSeq"/>
        </authorList>
    </citation>
    <scope>IDENTIFICATION</scope>
    <source>
        <tissue evidence="3">Whole larval tissue</tissue>
    </source>
</reference>
<protein>
    <submittedName>
        <fullName evidence="3">Uncharacterized protein LOC118280836 isoform X2</fullName>
    </submittedName>
</protein>
<keyword evidence="1" id="KW-0812">Transmembrane</keyword>
<keyword evidence="2" id="KW-1185">Reference proteome</keyword>
<keyword evidence="1" id="KW-1133">Transmembrane helix</keyword>
<dbReference type="AlphaFoldDB" id="A0A9R0DJM4"/>
<sequence>MCDIGDSIFFTETPILEKFFSTLERGAINYCIVCLRTENERLLVRPQYFMRFARAMKIEKYWKHNFICNYCERQAYLAVRFYTATRLSASVDTIFAELLYQKKRKVANVFSERQFRNVLWSCDVENKNATPAYYEKQLRKIHYAADYAYQKAVVIDNFGIHIKDPIGKMTKTVECRGGYKQTVTRVVDRDRFGQLIKQADVGVQTDITMDTMVISEALVDKRLKLCNTSIFYCMEKPRKVQGSVIQNGIRITGPLAGENTCLGTPHFFMIVAFVFLCLFIVASVVMVWKLVTTYTDDE</sequence>
<keyword evidence="1" id="KW-0472">Membrane</keyword>